<reference evidence="6" key="1">
    <citation type="submission" date="2020-11" db="EMBL/GenBank/DDBJ databases">
        <authorList>
            <person name="Tran Van P."/>
        </authorList>
    </citation>
    <scope>NUCLEOTIDE SEQUENCE</scope>
</reference>
<evidence type="ECO:0000256" key="1">
    <source>
        <dbReference type="ARBA" id="ARBA00022737"/>
    </source>
</evidence>
<dbReference type="EMBL" id="OC856691">
    <property type="protein sequence ID" value="CAD7624128.1"/>
    <property type="molecule type" value="Genomic_DNA"/>
</dbReference>
<dbReference type="PANTHER" id="PTHR12231:SF253">
    <property type="entry name" value="DPR-INTERACTING PROTEIN ETA, ISOFORM B-RELATED"/>
    <property type="match status" value="1"/>
</dbReference>
<dbReference type="Gene3D" id="2.60.40.10">
    <property type="entry name" value="Immunoglobulins"/>
    <property type="match status" value="2"/>
</dbReference>
<organism evidence="6">
    <name type="scientific">Medioppia subpectinata</name>
    <dbReference type="NCBI Taxonomy" id="1979941"/>
    <lineage>
        <taxon>Eukaryota</taxon>
        <taxon>Metazoa</taxon>
        <taxon>Ecdysozoa</taxon>
        <taxon>Arthropoda</taxon>
        <taxon>Chelicerata</taxon>
        <taxon>Arachnida</taxon>
        <taxon>Acari</taxon>
        <taxon>Acariformes</taxon>
        <taxon>Sarcoptiformes</taxon>
        <taxon>Oribatida</taxon>
        <taxon>Brachypylina</taxon>
        <taxon>Oppioidea</taxon>
        <taxon>Oppiidae</taxon>
        <taxon>Medioppia</taxon>
    </lineage>
</organism>
<proteinExistence type="predicted"/>
<feature type="chain" id="PRO_5035591797" description="Ig-like domain-containing protein" evidence="4">
    <location>
        <begin position="29"/>
        <end position="248"/>
    </location>
</feature>
<dbReference type="SUPFAM" id="SSF48726">
    <property type="entry name" value="Immunoglobulin"/>
    <property type="match status" value="2"/>
</dbReference>
<keyword evidence="1" id="KW-0677">Repeat</keyword>
<dbReference type="OrthoDB" id="10012075at2759"/>
<dbReference type="InterPro" id="IPR051170">
    <property type="entry name" value="Neural/epithelial_adhesion"/>
</dbReference>
<dbReference type="InterPro" id="IPR013783">
    <property type="entry name" value="Ig-like_fold"/>
</dbReference>
<accession>A0A7R9KIY9</accession>
<sequence>MHKCNGDLLSGILIIGLFSVINSNGVQSRDLPSFADQLNNITVAVGRDAAFQCVVHNLKKDFQDSGEYMCQINTNPMISQSGFLQVVVPPRFTQKFTSSDEEVREDSSVSLRCSASGFPKPHIKWRREDGQPINIQPIQPNGTTKLSQKESHPKAITSWIRDSDRAIIHSNAKYSTSVESTDSEYRSEIRCLAKNTLGEVEASIKLFEAPKSSSEPKFAKEYKSKNKNTYQTMISVGFDDRGDGDLKI</sequence>
<dbReference type="EMBL" id="CAJPIZ010002116">
    <property type="protein sequence ID" value="CAG2104558.1"/>
    <property type="molecule type" value="Genomic_DNA"/>
</dbReference>
<dbReference type="Proteomes" id="UP000759131">
    <property type="component" value="Unassembled WGS sequence"/>
</dbReference>
<keyword evidence="7" id="KW-1185">Reference proteome</keyword>
<dbReference type="InterPro" id="IPR036179">
    <property type="entry name" value="Ig-like_dom_sf"/>
</dbReference>
<protein>
    <recommendedName>
        <fullName evidence="5">Ig-like domain-containing protein</fullName>
    </recommendedName>
</protein>
<keyword evidence="4" id="KW-0732">Signal</keyword>
<evidence type="ECO:0000256" key="4">
    <source>
        <dbReference type="SAM" id="SignalP"/>
    </source>
</evidence>
<evidence type="ECO:0000256" key="3">
    <source>
        <dbReference type="ARBA" id="ARBA00023319"/>
    </source>
</evidence>
<dbReference type="InterPro" id="IPR007110">
    <property type="entry name" value="Ig-like_dom"/>
</dbReference>
<evidence type="ECO:0000259" key="5">
    <source>
        <dbReference type="PROSITE" id="PS50835"/>
    </source>
</evidence>
<dbReference type="PANTHER" id="PTHR12231">
    <property type="entry name" value="CTX-RELATED TYPE I TRANSMEMBRANE PROTEIN"/>
    <property type="match status" value="1"/>
</dbReference>
<dbReference type="Pfam" id="PF13927">
    <property type="entry name" value="Ig_3"/>
    <property type="match status" value="1"/>
</dbReference>
<keyword evidence="3" id="KW-0393">Immunoglobulin domain</keyword>
<evidence type="ECO:0000256" key="2">
    <source>
        <dbReference type="ARBA" id="ARBA00023157"/>
    </source>
</evidence>
<name>A0A7R9KIY9_9ACAR</name>
<dbReference type="AlphaFoldDB" id="A0A7R9KIY9"/>
<evidence type="ECO:0000313" key="7">
    <source>
        <dbReference type="Proteomes" id="UP000759131"/>
    </source>
</evidence>
<keyword evidence="2" id="KW-1015">Disulfide bond</keyword>
<evidence type="ECO:0000313" key="6">
    <source>
        <dbReference type="EMBL" id="CAD7624128.1"/>
    </source>
</evidence>
<dbReference type="PROSITE" id="PS50835">
    <property type="entry name" value="IG_LIKE"/>
    <property type="match status" value="1"/>
</dbReference>
<gene>
    <name evidence="6" type="ORF">OSB1V03_LOCUS4574</name>
</gene>
<feature type="signal peptide" evidence="4">
    <location>
        <begin position="1"/>
        <end position="28"/>
    </location>
</feature>
<dbReference type="GO" id="GO:0043005">
    <property type="term" value="C:neuron projection"/>
    <property type="evidence" value="ECO:0007669"/>
    <property type="project" value="TreeGrafter"/>
</dbReference>
<feature type="domain" description="Ig-like" evidence="5">
    <location>
        <begin position="90"/>
        <end position="205"/>
    </location>
</feature>